<evidence type="ECO:0000313" key="4">
    <source>
        <dbReference type="Proteomes" id="UP000064967"/>
    </source>
</evidence>
<organism evidence="3 4">
    <name type="scientific">Labilithrix luteola</name>
    <dbReference type="NCBI Taxonomy" id="1391654"/>
    <lineage>
        <taxon>Bacteria</taxon>
        <taxon>Pseudomonadati</taxon>
        <taxon>Myxococcota</taxon>
        <taxon>Polyangia</taxon>
        <taxon>Polyangiales</taxon>
        <taxon>Labilitrichaceae</taxon>
        <taxon>Labilithrix</taxon>
    </lineage>
</organism>
<evidence type="ECO:0000313" key="3">
    <source>
        <dbReference type="EMBL" id="AKU98880.1"/>
    </source>
</evidence>
<dbReference type="AlphaFoldDB" id="A0A0K1PZB6"/>
<reference evidence="3 4" key="1">
    <citation type="submission" date="2015-08" db="EMBL/GenBank/DDBJ databases">
        <authorList>
            <person name="Babu N.S."/>
            <person name="Beckwith C.J."/>
            <person name="Beseler K.G."/>
            <person name="Brison A."/>
            <person name="Carone J.V."/>
            <person name="Caskin T.P."/>
            <person name="Diamond M."/>
            <person name="Durham M.E."/>
            <person name="Foxe J.M."/>
            <person name="Go M."/>
            <person name="Henderson B.A."/>
            <person name="Jones I.B."/>
            <person name="McGettigan J.A."/>
            <person name="Micheletti S.J."/>
            <person name="Nasrallah M.E."/>
            <person name="Ortiz D."/>
            <person name="Piller C.R."/>
            <person name="Privatt S.R."/>
            <person name="Schneider S.L."/>
            <person name="Sharp S."/>
            <person name="Smith T.C."/>
            <person name="Stanton J.D."/>
            <person name="Ullery H.E."/>
            <person name="Wilson R.J."/>
            <person name="Serrano M.G."/>
            <person name="Buck G."/>
            <person name="Lee V."/>
            <person name="Wang Y."/>
            <person name="Carvalho R."/>
            <person name="Voegtly L."/>
            <person name="Shi R."/>
            <person name="Duckworth R."/>
            <person name="Johnson A."/>
            <person name="Loviza R."/>
            <person name="Walstead R."/>
            <person name="Shah Z."/>
            <person name="Kiflezghi M."/>
            <person name="Wade K."/>
            <person name="Ball S.L."/>
            <person name="Bradley K.W."/>
            <person name="Asai D.J."/>
            <person name="Bowman C.A."/>
            <person name="Russell D.A."/>
            <person name="Pope W.H."/>
            <person name="Jacobs-Sera D."/>
            <person name="Hendrix R.W."/>
            <person name="Hatfull G.F."/>
        </authorList>
    </citation>
    <scope>NUCLEOTIDE SEQUENCE [LARGE SCALE GENOMIC DNA]</scope>
    <source>
        <strain evidence="3 4">DSM 27648</strain>
    </source>
</reference>
<evidence type="ECO:0000256" key="1">
    <source>
        <dbReference type="SAM" id="MobiDB-lite"/>
    </source>
</evidence>
<evidence type="ECO:0000256" key="2">
    <source>
        <dbReference type="SAM" id="Phobius"/>
    </source>
</evidence>
<accession>A0A0K1PZB6</accession>
<dbReference type="Proteomes" id="UP000064967">
    <property type="component" value="Chromosome"/>
</dbReference>
<name>A0A0K1PZB6_9BACT</name>
<keyword evidence="2" id="KW-0812">Transmembrane</keyword>
<protein>
    <submittedName>
        <fullName evidence="3">Vegetative cell wall protein gp1 (Hydroxyproline-rich glycoprotein 1)</fullName>
    </submittedName>
</protein>
<proteinExistence type="predicted"/>
<sequence length="423" mass="43362">MRDSSPASSDNVSNDFAVSSHAAHADSTVKLSAITELESEALVDLEVGDEIAEIDVEPAPDSQRATRQLGQPIVVLSSERTQELVADDILEVAEVAERIEAEEQPKAVIVSPVVMVAEPTQDFTQPLSASMLPPSVRFTPSLPSVIVPATPPTPMQPTGHAPRAMAATVRPYPSSSAFPAATPHPGYARPSSIAPVAVEIHPSQQVVATLQMRALPARVVIARPDRTPFYVLGAAAAVIALAVGGAFAFRASSLVSRADNASKITAPAGQRVADSRNEVPPPDATINADKAVSPLSLPDAPAAHPAAPSHVPVSTAPAPVAPAPATTQNASNRTVSTPAAHANTVAVAPAPAPVRPPSPAEAPRNVTTGVIHVSPSLSVVIVDGTYRRPVNGTVVVSCGPHKVKAGMGNAETVDVPCGHGVSM</sequence>
<gene>
    <name evidence="3" type="ORF">AKJ09_05544</name>
</gene>
<dbReference type="EMBL" id="CP012333">
    <property type="protein sequence ID" value="AKU98880.1"/>
    <property type="molecule type" value="Genomic_DNA"/>
</dbReference>
<dbReference type="STRING" id="1391654.AKJ09_05544"/>
<keyword evidence="2" id="KW-0472">Membrane</keyword>
<keyword evidence="4" id="KW-1185">Reference proteome</keyword>
<feature type="region of interest" description="Disordered" evidence="1">
    <location>
        <begin position="266"/>
        <end position="335"/>
    </location>
</feature>
<feature type="compositionally biased region" description="Low complexity" evidence="1">
    <location>
        <begin position="291"/>
        <end position="327"/>
    </location>
</feature>
<dbReference type="KEGG" id="llu:AKJ09_05544"/>
<dbReference type="RefSeq" id="WP_146649977.1">
    <property type="nucleotide sequence ID" value="NZ_CP012333.1"/>
</dbReference>
<feature type="transmembrane region" description="Helical" evidence="2">
    <location>
        <begin position="229"/>
        <end position="249"/>
    </location>
</feature>
<keyword evidence="2" id="KW-1133">Transmembrane helix</keyword>